<dbReference type="EMBL" id="LWDX02069546">
    <property type="protein sequence ID" value="OEL14567.1"/>
    <property type="molecule type" value="Genomic_DNA"/>
</dbReference>
<reference evidence="1 2" key="1">
    <citation type="submission" date="2016-09" db="EMBL/GenBank/DDBJ databases">
        <title>The draft genome of Dichanthelium oligosanthes: A C3 panicoid grass species.</title>
        <authorList>
            <person name="Studer A.J."/>
            <person name="Schnable J.C."/>
            <person name="Brutnell T.P."/>
        </authorList>
    </citation>
    <scope>NUCLEOTIDE SEQUENCE [LARGE SCALE GENOMIC DNA]</scope>
    <source>
        <strain evidence="2">cv. Kellogg 1175</strain>
        <tissue evidence="1">Leaf</tissue>
    </source>
</reference>
<evidence type="ECO:0000313" key="1">
    <source>
        <dbReference type="EMBL" id="OEL14567.1"/>
    </source>
</evidence>
<dbReference type="PANTHER" id="PTHR34538:SF4">
    <property type="entry name" value="EXPRESSED PROTEIN"/>
    <property type="match status" value="1"/>
</dbReference>
<dbReference type="PANTHER" id="PTHR34538">
    <property type="entry name" value="EXPRESSED PROTEIN"/>
    <property type="match status" value="1"/>
</dbReference>
<evidence type="ECO:0000313" key="2">
    <source>
        <dbReference type="Proteomes" id="UP000095767"/>
    </source>
</evidence>
<gene>
    <name evidence="1" type="ORF">BAE44_0024411</name>
</gene>
<sequence>MTSLLDLYTGGRSSRRRVHASRSCCGRSAAAVKQLLSRLRSTWTRRAARPRRRAAARFGYDLHSYYQNFDDGVISSSGGHRL</sequence>
<accession>A0A1E5UNX0</accession>
<keyword evidence="2" id="KW-1185">Reference proteome</keyword>
<comment type="caution">
    <text evidence="1">The sequence shown here is derived from an EMBL/GenBank/DDBJ whole genome shotgun (WGS) entry which is preliminary data.</text>
</comment>
<dbReference type="AlphaFoldDB" id="A0A1E5UNX0"/>
<proteinExistence type="predicted"/>
<protein>
    <submittedName>
        <fullName evidence="1">Uncharacterized protein</fullName>
    </submittedName>
</protein>
<name>A0A1E5UNX0_9POAL</name>
<dbReference type="Proteomes" id="UP000095767">
    <property type="component" value="Unassembled WGS sequence"/>
</dbReference>
<organism evidence="1 2">
    <name type="scientific">Dichanthelium oligosanthes</name>
    <dbReference type="NCBI Taxonomy" id="888268"/>
    <lineage>
        <taxon>Eukaryota</taxon>
        <taxon>Viridiplantae</taxon>
        <taxon>Streptophyta</taxon>
        <taxon>Embryophyta</taxon>
        <taxon>Tracheophyta</taxon>
        <taxon>Spermatophyta</taxon>
        <taxon>Magnoliopsida</taxon>
        <taxon>Liliopsida</taxon>
        <taxon>Poales</taxon>
        <taxon>Poaceae</taxon>
        <taxon>PACMAD clade</taxon>
        <taxon>Panicoideae</taxon>
        <taxon>Panicodae</taxon>
        <taxon>Paniceae</taxon>
        <taxon>Dichantheliinae</taxon>
        <taxon>Dichanthelium</taxon>
    </lineage>
</organism>